<evidence type="ECO:0000256" key="3">
    <source>
        <dbReference type="PIRSR" id="PIRSR000390-1"/>
    </source>
</evidence>
<dbReference type="GO" id="GO:0030170">
    <property type="term" value="F:pyridoxal phosphate binding"/>
    <property type="evidence" value="ECO:0007669"/>
    <property type="project" value="TreeGrafter"/>
</dbReference>
<name>A0A373A4Y6_9ACTN</name>
<dbReference type="SUPFAM" id="SSF53383">
    <property type="entry name" value="PLP-dependent transferases"/>
    <property type="match status" value="1"/>
</dbReference>
<sequence length="382" mass="39926">MHGSGNGPGSGAAGEGVPLVDLAAAHAEVAQEVRAGFDRVLASGAFVKGPEVAAFEREYAAFVGVRHCVGAANGTDALELALRALDLPPGGGVVLPANTFVATAEAVLRAGLRPVLVDADPEYLLMDPERAAAALPGAVALLPVHLFGQLAPMGPLLAAADGRPVVEDAAQSQGARQHGRTWYGRIAATSFYPGKNLGAYGDAGAVLTDDDALADAVRLTGDHGARDRYRHERFGCNSRLDALQAVVLRAKLRRLPAWNAARRAAAARYDALLGGLDGLALPRTAPGNEHVRHLYPVRIGPGRDRDTVLAALHAAGIGAGVHYPVPVHLQPAFRHLGHREGTFPVAERAARELLSLPLHPHLTEARQLRVAEALARALGGRL</sequence>
<dbReference type="GO" id="GO:0000271">
    <property type="term" value="P:polysaccharide biosynthetic process"/>
    <property type="evidence" value="ECO:0007669"/>
    <property type="project" value="TreeGrafter"/>
</dbReference>
<accession>A0A373A4Y6</accession>
<dbReference type="Proteomes" id="UP000263377">
    <property type="component" value="Unassembled WGS sequence"/>
</dbReference>
<evidence type="ECO:0000256" key="5">
    <source>
        <dbReference type="RuleBase" id="RU004508"/>
    </source>
</evidence>
<comment type="similarity">
    <text evidence="2 5">Belongs to the DegT/DnrJ/EryC1 family.</text>
</comment>
<evidence type="ECO:0000256" key="1">
    <source>
        <dbReference type="ARBA" id="ARBA00022898"/>
    </source>
</evidence>
<dbReference type="GO" id="GO:0008483">
    <property type="term" value="F:transaminase activity"/>
    <property type="evidence" value="ECO:0007669"/>
    <property type="project" value="UniProtKB-KW"/>
</dbReference>
<dbReference type="AlphaFoldDB" id="A0A373A4Y6"/>
<protein>
    <submittedName>
        <fullName evidence="6">DegT/DnrJ/EryC1/StrS family aminotransferase</fullName>
    </submittedName>
</protein>
<feature type="modified residue" description="N6-(pyridoxal phosphate)lysine" evidence="4">
    <location>
        <position position="195"/>
    </location>
</feature>
<evidence type="ECO:0000256" key="4">
    <source>
        <dbReference type="PIRSR" id="PIRSR000390-2"/>
    </source>
</evidence>
<dbReference type="InterPro" id="IPR015421">
    <property type="entry name" value="PyrdxlP-dep_Trfase_major"/>
</dbReference>
<keyword evidence="7" id="KW-1185">Reference proteome</keyword>
<dbReference type="PANTHER" id="PTHR30244:SF36">
    <property type="entry name" value="3-OXO-GLUCOSE-6-PHOSPHATE:GLUTAMATE AMINOTRANSFERASE"/>
    <property type="match status" value="1"/>
</dbReference>
<feature type="active site" description="Proton acceptor" evidence="3">
    <location>
        <position position="195"/>
    </location>
</feature>
<dbReference type="InterPro" id="IPR015424">
    <property type="entry name" value="PyrdxlP-dep_Trfase"/>
</dbReference>
<dbReference type="Gene3D" id="3.40.640.10">
    <property type="entry name" value="Type I PLP-dependent aspartate aminotransferase-like (Major domain)"/>
    <property type="match status" value="1"/>
</dbReference>
<dbReference type="EMBL" id="QVIG01000001">
    <property type="protein sequence ID" value="RGD63179.1"/>
    <property type="molecule type" value="Genomic_DNA"/>
</dbReference>
<dbReference type="Gene3D" id="3.90.1150.10">
    <property type="entry name" value="Aspartate Aminotransferase, domain 1"/>
    <property type="match status" value="1"/>
</dbReference>
<dbReference type="PANTHER" id="PTHR30244">
    <property type="entry name" value="TRANSAMINASE"/>
    <property type="match status" value="1"/>
</dbReference>
<organism evidence="6 7">
    <name type="scientific">Kitasatospora xanthocidica</name>
    <dbReference type="NCBI Taxonomy" id="83382"/>
    <lineage>
        <taxon>Bacteria</taxon>
        <taxon>Bacillati</taxon>
        <taxon>Actinomycetota</taxon>
        <taxon>Actinomycetes</taxon>
        <taxon>Kitasatosporales</taxon>
        <taxon>Streptomycetaceae</taxon>
        <taxon>Kitasatospora</taxon>
    </lineage>
</organism>
<dbReference type="Pfam" id="PF01041">
    <property type="entry name" value="DegT_DnrJ_EryC1"/>
    <property type="match status" value="1"/>
</dbReference>
<reference evidence="6 7" key="1">
    <citation type="submission" date="2018-08" db="EMBL/GenBank/DDBJ databases">
        <title>Diversity &amp; Physiological Properties of Lignin-Decomposing Actinobacteria from Soil.</title>
        <authorList>
            <person name="Roh S.G."/>
            <person name="Kim S.B."/>
        </authorList>
    </citation>
    <scope>NUCLEOTIDE SEQUENCE [LARGE SCALE GENOMIC DNA]</scope>
    <source>
        <strain evidence="6 7">MMS17-GH009</strain>
    </source>
</reference>
<proteinExistence type="inferred from homology"/>
<comment type="caution">
    <text evidence="6">The sequence shown here is derived from an EMBL/GenBank/DDBJ whole genome shotgun (WGS) entry which is preliminary data.</text>
</comment>
<evidence type="ECO:0000256" key="2">
    <source>
        <dbReference type="ARBA" id="ARBA00037999"/>
    </source>
</evidence>
<dbReference type="PIRSF" id="PIRSF000390">
    <property type="entry name" value="PLP_StrS"/>
    <property type="match status" value="1"/>
</dbReference>
<keyword evidence="6" id="KW-0808">Transferase</keyword>
<evidence type="ECO:0000313" key="6">
    <source>
        <dbReference type="EMBL" id="RGD63179.1"/>
    </source>
</evidence>
<evidence type="ECO:0000313" key="7">
    <source>
        <dbReference type="Proteomes" id="UP000263377"/>
    </source>
</evidence>
<dbReference type="InterPro" id="IPR000653">
    <property type="entry name" value="DegT/StrS_aminotransferase"/>
</dbReference>
<keyword evidence="6" id="KW-0032">Aminotransferase</keyword>
<dbReference type="InterPro" id="IPR015422">
    <property type="entry name" value="PyrdxlP-dep_Trfase_small"/>
</dbReference>
<gene>
    <name evidence="6" type="ORF">DR950_28095</name>
</gene>
<dbReference type="CDD" id="cd00616">
    <property type="entry name" value="AHBA_syn"/>
    <property type="match status" value="1"/>
</dbReference>
<keyword evidence="1 4" id="KW-0663">Pyridoxal phosphate</keyword>